<name>A0AA44Y8A9_BURVI</name>
<dbReference type="EMBL" id="PVHK01000046">
    <property type="protein sequence ID" value="PRH43144.1"/>
    <property type="molecule type" value="Genomic_DNA"/>
</dbReference>
<evidence type="ECO:0000313" key="3">
    <source>
        <dbReference type="Proteomes" id="UP000237632"/>
    </source>
</evidence>
<evidence type="ECO:0000256" key="1">
    <source>
        <dbReference type="SAM" id="MobiDB-lite"/>
    </source>
</evidence>
<organism evidence="2 3">
    <name type="scientific">Burkholderia vietnamiensis</name>
    <dbReference type="NCBI Taxonomy" id="60552"/>
    <lineage>
        <taxon>Bacteria</taxon>
        <taxon>Pseudomonadati</taxon>
        <taxon>Pseudomonadota</taxon>
        <taxon>Betaproteobacteria</taxon>
        <taxon>Burkholderiales</taxon>
        <taxon>Burkholderiaceae</taxon>
        <taxon>Burkholderia</taxon>
        <taxon>Burkholderia cepacia complex</taxon>
    </lineage>
</organism>
<protein>
    <submittedName>
        <fullName evidence="2">Uncharacterized protein</fullName>
    </submittedName>
</protein>
<gene>
    <name evidence="2" type="ORF">C6T65_07060</name>
</gene>
<reference evidence="2 3" key="1">
    <citation type="submission" date="2018-03" db="EMBL/GenBank/DDBJ databases">
        <authorList>
            <person name="Nguyen K."/>
            <person name="Fouts D."/>
            <person name="Sutton G."/>
        </authorList>
    </citation>
    <scope>NUCLEOTIDE SEQUENCE [LARGE SCALE GENOMIC DNA]</scope>
    <source>
        <strain evidence="2 3">AU3578</strain>
    </source>
</reference>
<evidence type="ECO:0000313" key="2">
    <source>
        <dbReference type="EMBL" id="PRH43144.1"/>
    </source>
</evidence>
<accession>A0AA44Y8A9</accession>
<comment type="caution">
    <text evidence="2">The sequence shown here is derived from an EMBL/GenBank/DDBJ whole genome shotgun (WGS) entry which is preliminary data.</text>
</comment>
<dbReference type="Proteomes" id="UP000237632">
    <property type="component" value="Unassembled WGS sequence"/>
</dbReference>
<dbReference type="AlphaFoldDB" id="A0AA44Y8A9"/>
<feature type="region of interest" description="Disordered" evidence="1">
    <location>
        <begin position="57"/>
        <end position="76"/>
    </location>
</feature>
<feature type="compositionally biased region" description="Polar residues" evidence="1">
    <location>
        <begin position="60"/>
        <end position="76"/>
    </location>
</feature>
<proteinExistence type="predicted"/>
<sequence>MKIKKPDFVMEAEKTLKVIWDLLKKKDAVGFRLTVKLYREKGGEPVVITMEGTRADNGEWNLQQSPSKRTSRLESSAELQEKLETIEASIKNYISTHSLDEEWREWLDALKEAMKSGRSTEDLEFRSEIPVRAIASYGYDAHFFAPVMAMAYVIEGTEALARSDLERASRSVEQGIYWSRKEMLIADPANRFVERAHTGGGGKAARYEDVKKKVAELLQGLQPEGWNSSNQAVDAVADELTTKHTKFVEERGLQTSNLSRTIKGWLKRSPDRFPHPVKPKE</sequence>